<dbReference type="GO" id="GO:0006099">
    <property type="term" value="P:tricarboxylic acid cycle"/>
    <property type="evidence" value="ECO:0007669"/>
    <property type="project" value="UniProtKB-KW"/>
</dbReference>
<name>A0A9P0FRI3_CHRIL</name>
<evidence type="ECO:0000256" key="5">
    <source>
        <dbReference type="ARBA" id="ARBA00023027"/>
    </source>
</evidence>
<keyword evidence="3" id="KW-0816">Tricarboxylic acid cycle</keyword>
<organism evidence="8 9">
    <name type="scientific">Chrysodeixis includens</name>
    <name type="common">Soybean looper</name>
    <name type="synonym">Pseudoplusia includens</name>
    <dbReference type="NCBI Taxonomy" id="689277"/>
    <lineage>
        <taxon>Eukaryota</taxon>
        <taxon>Metazoa</taxon>
        <taxon>Ecdysozoa</taxon>
        <taxon>Arthropoda</taxon>
        <taxon>Hexapoda</taxon>
        <taxon>Insecta</taxon>
        <taxon>Pterygota</taxon>
        <taxon>Neoptera</taxon>
        <taxon>Endopterygota</taxon>
        <taxon>Lepidoptera</taxon>
        <taxon>Glossata</taxon>
        <taxon>Ditrysia</taxon>
        <taxon>Noctuoidea</taxon>
        <taxon>Noctuidae</taxon>
        <taxon>Plusiinae</taxon>
        <taxon>Chrysodeixis</taxon>
    </lineage>
</organism>
<dbReference type="SUPFAM" id="SSF51735">
    <property type="entry name" value="NAD(P)-binding Rossmann-fold domains"/>
    <property type="match status" value="1"/>
</dbReference>
<evidence type="ECO:0000313" key="8">
    <source>
        <dbReference type="EMBL" id="CAH0581133.1"/>
    </source>
</evidence>
<dbReference type="InterPro" id="IPR022383">
    <property type="entry name" value="Lactate/malate_DH_C"/>
</dbReference>
<feature type="domain" description="Lactate/malate dehydrogenase C-terminal" evidence="7">
    <location>
        <begin position="216"/>
        <end position="372"/>
    </location>
</feature>
<sequence>MLPRCPGSCARQVLQGWPRRGLLSPGQPRRAYQNFVMSKALAQIEKECERFCPVPKVPPQKVAVIGAGSDVGRIACLFLKQQKVIQTLAMYDDIPDRNVLGVANDLAHIDTSPEVEAYQGRMFLRDALHDADVVLICGGCYPLPPCCNSPDRELFFYNMQFVRTITLAVAQFCPEAIVALQTPPVDCNFALCLYTLKMAGVYNRRRVLGVNAINAMRANQLFCSVTGSDPAQSSLPVICGTGRCTRVPVFSAGKAGNFPQTQTDCLTRLVREADEIIGKVKCNNEQGHLSIGFSTARFVVNIMKGLFEKPTFIDSALVEQENPEKCYNMQICASPVTVGKGGIVEYAVPTLNEAENRLLQDSKCDLEDMLNLGRCYACGDEYYLHPCKVPPCIPCPTCRARKAESKSY</sequence>
<evidence type="ECO:0000259" key="6">
    <source>
        <dbReference type="Pfam" id="PF00056"/>
    </source>
</evidence>
<proteinExistence type="predicted"/>
<dbReference type="Pfam" id="PF00056">
    <property type="entry name" value="Ldh_1_N"/>
    <property type="match status" value="1"/>
</dbReference>
<dbReference type="EC" id="1.1.1.37" evidence="1"/>
<dbReference type="InterPro" id="IPR036291">
    <property type="entry name" value="NAD(P)-bd_dom_sf"/>
</dbReference>
<evidence type="ECO:0000256" key="4">
    <source>
        <dbReference type="ARBA" id="ARBA00023002"/>
    </source>
</evidence>
<dbReference type="OrthoDB" id="6626850at2759"/>
<dbReference type="GO" id="GO:0005739">
    <property type="term" value="C:mitochondrion"/>
    <property type="evidence" value="ECO:0007669"/>
    <property type="project" value="TreeGrafter"/>
</dbReference>
<evidence type="ECO:0000313" key="9">
    <source>
        <dbReference type="Proteomes" id="UP001154114"/>
    </source>
</evidence>
<evidence type="ECO:0000256" key="3">
    <source>
        <dbReference type="ARBA" id="ARBA00022532"/>
    </source>
</evidence>
<dbReference type="Gene3D" id="3.40.50.720">
    <property type="entry name" value="NAD(P)-binding Rossmann-like Domain"/>
    <property type="match status" value="1"/>
</dbReference>
<dbReference type="PANTHER" id="PTHR11540">
    <property type="entry name" value="MALATE AND LACTATE DEHYDROGENASE"/>
    <property type="match status" value="1"/>
</dbReference>
<keyword evidence="4" id="KW-0560">Oxidoreductase</keyword>
<feature type="domain" description="Lactate/malate dehydrogenase N-terminal" evidence="6">
    <location>
        <begin position="61"/>
        <end position="209"/>
    </location>
</feature>
<protein>
    <recommendedName>
        <fullName evidence="2">Malate dehydrogenase, mitochondrial</fullName>
        <ecNumber evidence="1">1.1.1.37</ecNumber>
    </recommendedName>
</protein>
<dbReference type="InterPro" id="IPR001236">
    <property type="entry name" value="Lactate/malate_DH_N"/>
</dbReference>
<evidence type="ECO:0000256" key="1">
    <source>
        <dbReference type="ARBA" id="ARBA00012995"/>
    </source>
</evidence>
<dbReference type="SUPFAM" id="SSF56327">
    <property type="entry name" value="LDH C-terminal domain-like"/>
    <property type="match status" value="1"/>
</dbReference>
<dbReference type="GO" id="GO:0030060">
    <property type="term" value="F:L-malate dehydrogenase (NAD+) activity"/>
    <property type="evidence" value="ECO:0007669"/>
    <property type="project" value="UniProtKB-EC"/>
</dbReference>
<evidence type="ECO:0000259" key="7">
    <source>
        <dbReference type="Pfam" id="PF02866"/>
    </source>
</evidence>
<keyword evidence="9" id="KW-1185">Reference proteome</keyword>
<evidence type="ECO:0000256" key="2">
    <source>
        <dbReference type="ARBA" id="ARBA00016075"/>
    </source>
</evidence>
<dbReference type="AlphaFoldDB" id="A0A9P0FRI3"/>
<dbReference type="Proteomes" id="UP001154114">
    <property type="component" value="Chromosome 11"/>
</dbReference>
<dbReference type="InterPro" id="IPR015955">
    <property type="entry name" value="Lactate_DH/Glyco_Ohase_4_C"/>
</dbReference>
<dbReference type="EMBL" id="LR824014">
    <property type="protein sequence ID" value="CAH0581133.1"/>
    <property type="molecule type" value="Genomic_DNA"/>
</dbReference>
<dbReference type="Gene3D" id="3.90.110.10">
    <property type="entry name" value="Lactate dehydrogenase/glycoside hydrolase, family 4, C-terminal"/>
    <property type="match status" value="1"/>
</dbReference>
<gene>
    <name evidence="8" type="ORF">CINC_LOCUS1379</name>
</gene>
<dbReference type="PANTHER" id="PTHR11540:SF16">
    <property type="entry name" value="MALATE DEHYDROGENASE, MITOCHONDRIAL"/>
    <property type="match status" value="1"/>
</dbReference>
<accession>A0A9P0FRI3</accession>
<keyword evidence="5" id="KW-0520">NAD</keyword>
<reference evidence="8" key="1">
    <citation type="submission" date="2021-12" db="EMBL/GenBank/DDBJ databases">
        <authorList>
            <person name="King R."/>
        </authorList>
    </citation>
    <scope>NUCLEOTIDE SEQUENCE</scope>
</reference>
<dbReference type="Pfam" id="PF02866">
    <property type="entry name" value="Ldh_1_C"/>
    <property type="match status" value="1"/>
</dbReference>